<protein>
    <submittedName>
        <fullName evidence="2">Helix-turn-helix domain-containing protein</fullName>
    </submittedName>
</protein>
<dbReference type="InterPro" id="IPR001387">
    <property type="entry name" value="Cro/C1-type_HTH"/>
</dbReference>
<comment type="caution">
    <text evidence="2">The sequence shown here is derived from an EMBL/GenBank/DDBJ whole genome shotgun (WGS) entry which is preliminary data.</text>
</comment>
<evidence type="ECO:0000313" key="3">
    <source>
        <dbReference type="Proteomes" id="UP001197236"/>
    </source>
</evidence>
<proteinExistence type="predicted"/>
<dbReference type="CDD" id="cd00093">
    <property type="entry name" value="HTH_XRE"/>
    <property type="match status" value="1"/>
</dbReference>
<evidence type="ECO:0000313" key="2">
    <source>
        <dbReference type="EMBL" id="MBW1258327.1"/>
    </source>
</evidence>
<dbReference type="PROSITE" id="PS50943">
    <property type="entry name" value="HTH_CROC1"/>
    <property type="match status" value="1"/>
</dbReference>
<sequence length="85" mass="9684">MSTIYTEEYQRVVKALRDARVAKGITQQRLADALNKPQSFIAKIESGERRLDVIEFVHVAQLLGIEPAPLLEEIVPKRKITLKQN</sequence>
<feature type="domain" description="HTH cro/C1-type" evidence="1">
    <location>
        <begin position="16"/>
        <end position="70"/>
    </location>
</feature>
<organism evidence="2 3">
    <name type="scientific">Pantoea allii</name>
    <dbReference type="NCBI Taxonomy" id="574096"/>
    <lineage>
        <taxon>Bacteria</taxon>
        <taxon>Pseudomonadati</taxon>
        <taxon>Pseudomonadota</taxon>
        <taxon>Gammaproteobacteria</taxon>
        <taxon>Enterobacterales</taxon>
        <taxon>Erwiniaceae</taxon>
        <taxon>Pantoea</taxon>
    </lineage>
</organism>
<dbReference type="SMART" id="SM00530">
    <property type="entry name" value="HTH_XRE"/>
    <property type="match status" value="1"/>
</dbReference>
<dbReference type="Proteomes" id="UP001197236">
    <property type="component" value="Unassembled WGS sequence"/>
</dbReference>
<reference evidence="2 3" key="1">
    <citation type="submission" date="2021-07" db="EMBL/GenBank/DDBJ databases">
        <title>A novel phosphonate cluster across the Pantoea species complex is important for pathogenicity in onion.</title>
        <authorList>
            <person name="Zhao M."/>
            <person name="Stice S."/>
            <person name="Shin G.Y."/>
            <person name="Coutinho T."/>
            <person name="Gitaitis R."/>
            <person name="Kvitko B."/>
            <person name="Dutta B."/>
        </authorList>
    </citation>
    <scope>NUCLEOTIDE SEQUENCE [LARGE SCALE GENOMIC DNA]</scope>
    <source>
        <strain evidence="2 3">BD 382</strain>
    </source>
</reference>
<dbReference type="RefSeq" id="WP_218995685.1">
    <property type="nucleotide sequence ID" value="NZ_JAHVXU010000007.1"/>
</dbReference>
<evidence type="ECO:0000259" key="1">
    <source>
        <dbReference type="PROSITE" id="PS50943"/>
    </source>
</evidence>
<keyword evidence="3" id="KW-1185">Reference proteome</keyword>
<accession>A0ABS6VG76</accession>
<name>A0ABS6VG76_9GAMM</name>
<dbReference type="Pfam" id="PF01381">
    <property type="entry name" value="HTH_3"/>
    <property type="match status" value="1"/>
</dbReference>
<gene>
    <name evidence="2" type="ORF">KYI95_14185</name>
</gene>
<dbReference type="EMBL" id="JAHVXZ010000007">
    <property type="protein sequence ID" value="MBW1258327.1"/>
    <property type="molecule type" value="Genomic_DNA"/>
</dbReference>